<dbReference type="GO" id="GO:0016020">
    <property type="term" value="C:membrane"/>
    <property type="evidence" value="ECO:0007669"/>
    <property type="project" value="UniProtKB-SubCell"/>
</dbReference>
<evidence type="ECO:0000256" key="3">
    <source>
        <dbReference type="ARBA" id="ARBA00022692"/>
    </source>
</evidence>
<dbReference type="RefSeq" id="XP_033666494.1">
    <property type="nucleotide sequence ID" value="XM_033817210.1"/>
</dbReference>
<dbReference type="GO" id="GO:0022857">
    <property type="term" value="F:transmembrane transporter activity"/>
    <property type="evidence" value="ECO:0007669"/>
    <property type="project" value="InterPro"/>
</dbReference>
<feature type="transmembrane region" description="Helical" evidence="6">
    <location>
        <begin position="350"/>
        <end position="370"/>
    </location>
</feature>
<dbReference type="InterPro" id="IPR020846">
    <property type="entry name" value="MFS_dom"/>
</dbReference>
<dbReference type="Gene3D" id="1.20.1250.20">
    <property type="entry name" value="MFS general substrate transporter like domains"/>
    <property type="match status" value="2"/>
</dbReference>
<dbReference type="FunFam" id="1.20.1250.20:FF:000034">
    <property type="entry name" value="MFS general substrate transporter"/>
    <property type="match status" value="1"/>
</dbReference>
<dbReference type="SUPFAM" id="SSF103473">
    <property type="entry name" value="MFS general substrate transporter"/>
    <property type="match status" value="1"/>
</dbReference>
<feature type="transmembrane region" description="Helical" evidence="6">
    <location>
        <begin position="445"/>
        <end position="466"/>
    </location>
</feature>
<feature type="transmembrane region" description="Helical" evidence="6">
    <location>
        <begin position="382"/>
        <end position="400"/>
    </location>
</feature>
<feature type="transmembrane region" description="Helical" evidence="6">
    <location>
        <begin position="181"/>
        <end position="202"/>
    </location>
</feature>
<dbReference type="InterPro" id="IPR011701">
    <property type="entry name" value="MFS"/>
</dbReference>
<feature type="transmembrane region" description="Helical" evidence="6">
    <location>
        <begin position="288"/>
        <end position="311"/>
    </location>
</feature>
<evidence type="ECO:0000313" key="8">
    <source>
        <dbReference type="EMBL" id="KAF2165605.1"/>
    </source>
</evidence>
<accession>A0A6A6CEQ8</accession>
<feature type="transmembrane region" description="Helical" evidence="6">
    <location>
        <begin position="412"/>
        <end position="433"/>
    </location>
</feature>
<feature type="transmembrane region" description="Helical" evidence="6">
    <location>
        <begin position="147"/>
        <end position="169"/>
    </location>
</feature>
<keyword evidence="4 6" id="KW-1133">Transmembrane helix</keyword>
<evidence type="ECO:0000256" key="2">
    <source>
        <dbReference type="ARBA" id="ARBA00022448"/>
    </source>
</evidence>
<proteinExistence type="predicted"/>
<dbReference type="GeneID" id="54570482"/>
<keyword evidence="3 6" id="KW-0812">Transmembrane</keyword>
<dbReference type="Pfam" id="PF07690">
    <property type="entry name" value="MFS_1"/>
    <property type="match status" value="1"/>
</dbReference>
<feature type="transmembrane region" description="Helical" evidence="6">
    <location>
        <begin position="323"/>
        <end position="343"/>
    </location>
</feature>
<dbReference type="PANTHER" id="PTHR43791:SF18">
    <property type="entry name" value="NICOTINIC ACID TRANSPORTER TNA1, PUTATIVE (AFU_ORTHOLOGUE AFUA_3G03820)-RELATED"/>
    <property type="match status" value="1"/>
</dbReference>
<evidence type="ECO:0000256" key="5">
    <source>
        <dbReference type="ARBA" id="ARBA00023136"/>
    </source>
</evidence>
<evidence type="ECO:0000256" key="1">
    <source>
        <dbReference type="ARBA" id="ARBA00004141"/>
    </source>
</evidence>
<keyword evidence="9" id="KW-1185">Reference proteome</keyword>
<feature type="domain" description="Major facilitator superfamily (MFS) profile" evidence="7">
    <location>
        <begin position="55"/>
        <end position="473"/>
    </location>
</feature>
<name>A0A6A6CEQ8_ZASCE</name>
<evidence type="ECO:0000259" key="7">
    <source>
        <dbReference type="PROSITE" id="PS50850"/>
    </source>
</evidence>
<keyword evidence="2" id="KW-0813">Transport</keyword>
<dbReference type="PANTHER" id="PTHR43791">
    <property type="entry name" value="PERMEASE-RELATED"/>
    <property type="match status" value="1"/>
</dbReference>
<dbReference type="InterPro" id="IPR036259">
    <property type="entry name" value="MFS_trans_sf"/>
</dbReference>
<dbReference type="Proteomes" id="UP000799537">
    <property type="component" value="Unassembled WGS sequence"/>
</dbReference>
<dbReference type="AlphaFoldDB" id="A0A6A6CEQ8"/>
<dbReference type="FunFam" id="1.20.1250.20:FF:000013">
    <property type="entry name" value="MFS general substrate transporter"/>
    <property type="match status" value="1"/>
</dbReference>
<dbReference type="EMBL" id="ML993599">
    <property type="protein sequence ID" value="KAF2165605.1"/>
    <property type="molecule type" value="Genomic_DNA"/>
</dbReference>
<dbReference type="PROSITE" id="PS50850">
    <property type="entry name" value="MFS"/>
    <property type="match status" value="1"/>
</dbReference>
<comment type="subcellular location">
    <subcellularLocation>
        <location evidence="1">Membrane</location>
        <topology evidence="1">Multi-pass membrane protein</topology>
    </subcellularLocation>
</comment>
<evidence type="ECO:0000256" key="6">
    <source>
        <dbReference type="SAM" id="Phobius"/>
    </source>
</evidence>
<evidence type="ECO:0000313" key="9">
    <source>
        <dbReference type="Proteomes" id="UP000799537"/>
    </source>
</evidence>
<dbReference type="OrthoDB" id="2962993at2759"/>
<keyword evidence="5 6" id="KW-0472">Membrane</keyword>
<sequence>MAQHVGSLEKSSSDLHVEIFDHEKHKDIETVAEQTPPDFDQDEVKRILRKIDLRLLPVLTALYLMSFLDRSNIGNANVAGLSQDLGLSSKQYNLCLTIFFFPYSLFEVPSNIVLKWLRPTVWLPIIVLCWGTVMTLMGIVQGYGGLLAARFFLGVAEAGLFPAASYILTTWYCRHEMQTRLAIFYCAATMAGAFSGPLAFGIEKMDGIAGLEGWRWIFILEGLLTVLLALILPFVLHDHPSQARFLTPTERTSHLHRLAIDYSNGAKDQTTFKWKYLLQALTDWKIHLSVLVFWGNTITGYGFIFSLPTAIKDLGYSQANAQLLTIPVYGVALVFVLITAFFADRTKRRAPFIVYPYMVCAVGFVAMMALPKDKWPGARYGMLFVIASGLYPPLCGVIAWNANNLAGSWKRAIGVALQITIGNLGGAVGSNIYLKLEAPHYWTGYAVSLAVLVLAIAAGFALRFGLERVNKKREAMTEEEIRAMYTPEQLQDMGDRSPLYRYTL</sequence>
<reference evidence="8" key="1">
    <citation type="journal article" date="2020" name="Stud. Mycol.">
        <title>101 Dothideomycetes genomes: a test case for predicting lifestyles and emergence of pathogens.</title>
        <authorList>
            <person name="Haridas S."/>
            <person name="Albert R."/>
            <person name="Binder M."/>
            <person name="Bloem J."/>
            <person name="Labutti K."/>
            <person name="Salamov A."/>
            <person name="Andreopoulos B."/>
            <person name="Baker S."/>
            <person name="Barry K."/>
            <person name="Bills G."/>
            <person name="Bluhm B."/>
            <person name="Cannon C."/>
            <person name="Castanera R."/>
            <person name="Culley D."/>
            <person name="Daum C."/>
            <person name="Ezra D."/>
            <person name="Gonzalez J."/>
            <person name="Henrissat B."/>
            <person name="Kuo A."/>
            <person name="Liang C."/>
            <person name="Lipzen A."/>
            <person name="Lutzoni F."/>
            <person name="Magnuson J."/>
            <person name="Mondo S."/>
            <person name="Nolan M."/>
            <person name="Ohm R."/>
            <person name="Pangilinan J."/>
            <person name="Park H.-J."/>
            <person name="Ramirez L."/>
            <person name="Alfaro M."/>
            <person name="Sun H."/>
            <person name="Tritt A."/>
            <person name="Yoshinaga Y."/>
            <person name="Zwiers L.-H."/>
            <person name="Turgeon B."/>
            <person name="Goodwin S."/>
            <person name="Spatafora J."/>
            <person name="Crous P."/>
            <person name="Grigoriev I."/>
        </authorList>
    </citation>
    <scope>NUCLEOTIDE SEQUENCE</scope>
    <source>
        <strain evidence="8">ATCC 36951</strain>
    </source>
</reference>
<gene>
    <name evidence="8" type="ORF">M409DRAFT_67008</name>
</gene>
<evidence type="ECO:0000256" key="4">
    <source>
        <dbReference type="ARBA" id="ARBA00022989"/>
    </source>
</evidence>
<feature type="transmembrane region" description="Helical" evidence="6">
    <location>
        <begin position="121"/>
        <end position="141"/>
    </location>
</feature>
<protein>
    <recommendedName>
        <fullName evidence="7">Major facilitator superfamily (MFS) profile domain-containing protein</fullName>
    </recommendedName>
</protein>
<feature type="transmembrane region" description="Helical" evidence="6">
    <location>
        <begin position="214"/>
        <end position="236"/>
    </location>
</feature>
<organism evidence="8 9">
    <name type="scientific">Zasmidium cellare ATCC 36951</name>
    <dbReference type="NCBI Taxonomy" id="1080233"/>
    <lineage>
        <taxon>Eukaryota</taxon>
        <taxon>Fungi</taxon>
        <taxon>Dikarya</taxon>
        <taxon>Ascomycota</taxon>
        <taxon>Pezizomycotina</taxon>
        <taxon>Dothideomycetes</taxon>
        <taxon>Dothideomycetidae</taxon>
        <taxon>Mycosphaerellales</taxon>
        <taxon>Mycosphaerellaceae</taxon>
        <taxon>Zasmidium</taxon>
    </lineage>
</organism>